<reference evidence="1" key="3">
    <citation type="submission" date="2020-06" db="EMBL/GenBank/DDBJ databases">
        <title>Helianthus annuus Genome sequencing and assembly Release 2.</title>
        <authorList>
            <person name="Gouzy J."/>
            <person name="Langlade N."/>
            <person name="Munos S."/>
        </authorList>
    </citation>
    <scope>NUCLEOTIDE SEQUENCE</scope>
    <source>
        <tissue evidence="1">Leaves</tissue>
    </source>
</reference>
<evidence type="ECO:0000313" key="2">
    <source>
        <dbReference type="EMBL" id="OTG16189.1"/>
    </source>
</evidence>
<organism evidence="2 3">
    <name type="scientific">Helianthus annuus</name>
    <name type="common">Common sunflower</name>
    <dbReference type="NCBI Taxonomy" id="4232"/>
    <lineage>
        <taxon>Eukaryota</taxon>
        <taxon>Viridiplantae</taxon>
        <taxon>Streptophyta</taxon>
        <taxon>Embryophyta</taxon>
        <taxon>Tracheophyta</taxon>
        <taxon>Spermatophyta</taxon>
        <taxon>Magnoliopsida</taxon>
        <taxon>eudicotyledons</taxon>
        <taxon>Gunneridae</taxon>
        <taxon>Pentapetalae</taxon>
        <taxon>asterids</taxon>
        <taxon>campanulids</taxon>
        <taxon>Asterales</taxon>
        <taxon>Asteraceae</taxon>
        <taxon>Asteroideae</taxon>
        <taxon>Heliantheae alliance</taxon>
        <taxon>Heliantheae</taxon>
        <taxon>Helianthus</taxon>
    </lineage>
</organism>
<proteinExistence type="predicted"/>
<dbReference type="Proteomes" id="UP000215914">
    <property type="component" value="Chromosome 9"/>
</dbReference>
<dbReference type="InParanoid" id="A0A251TZH1"/>
<dbReference type="Gramene" id="mRNA:HanXRQr2_Chr09g0405801">
    <property type="protein sequence ID" value="mRNA:HanXRQr2_Chr09g0405801"/>
    <property type="gene ID" value="HanXRQr2_Chr09g0405801"/>
</dbReference>
<accession>A0A251TZH1</accession>
<dbReference type="EMBL" id="MNCJ02000324">
    <property type="protein sequence ID" value="KAF5792420.1"/>
    <property type="molecule type" value="Genomic_DNA"/>
</dbReference>
<reference evidence="2" key="2">
    <citation type="submission" date="2017-02" db="EMBL/GenBank/DDBJ databases">
        <title>Sunflower complete genome.</title>
        <authorList>
            <person name="Langlade N."/>
            <person name="Munos S."/>
        </authorList>
    </citation>
    <scope>NUCLEOTIDE SEQUENCE [LARGE SCALE GENOMIC DNA]</scope>
    <source>
        <tissue evidence="2">Leaves</tissue>
    </source>
</reference>
<sequence>MKEKRNHHHCTVFGDSISRNWKQETLESSSSAVKDWKKDTQSVNIEEAVVVATGKYIAVLSAKSMGCFFVMLSGGTLFDTTSSNITDGSWSLRTGRWIGRNG</sequence>
<protein>
    <submittedName>
        <fullName evidence="2">Uncharacterized protein</fullName>
    </submittedName>
</protein>
<keyword evidence="3" id="KW-1185">Reference proteome</keyword>
<dbReference type="AlphaFoldDB" id="A0A251TZH1"/>
<dbReference type="EMBL" id="CM007898">
    <property type="protein sequence ID" value="OTG16189.1"/>
    <property type="molecule type" value="Genomic_DNA"/>
</dbReference>
<name>A0A251TZH1_HELAN</name>
<reference evidence="1 3" key="1">
    <citation type="journal article" date="2017" name="Nature">
        <title>The sunflower genome provides insights into oil metabolism, flowering and Asterid evolution.</title>
        <authorList>
            <person name="Badouin H."/>
            <person name="Gouzy J."/>
            <person name="Grassa C.J."/>
            <person name="Murat F."/>
            <person name="Staton S.E."/>
            <person name="Cottret L."/>
            <person name="Lelandais-Briere C."/>
            <person name="Owens G.L."/>
            <person name="Carrere S."/>
            <person name="Mayjonade B."/>
            <person name="Legrand L."/>
            <person name="Gill N."/>
            <person name="Kane N.C."/>
            <person name="Bowers J.E."/>
            <person name="Hubner S."/>
            <person name="Bellec A."/>
            <person name="Berard A."/>
            <person name="Berges H."/>
            <person name="Blanchet N."/>
            <person name="Boniface M.C."/>
            <person name="Brunel D."/>
            <person name="Catrice O."/>
            <person name="Chaidir N."/>
            <person name="Claudel C."/>
            <person name="Donnadieu C."/>
            <person name="Faraut T."/>
            <person name="Fievet G."/>
            <person name="Helmstetter N."/>
            <person name="King M."/>
            <person name="Knapp S.J."/>
            <person name="Lai Z."/>
            <person name="Le Paslier M.C."/>
            <person name="Lippi Y."/>
            <person name="Lorenzon L."/>
            <person name="Mandel J.R."/>
            <person name="Marage G."/>
            <person name="Marchand G."/>
            <person name="Marquand E."/>
            <person name="Bret-Mestries E."/>
            <person name="Morien E."/>
            <person name="Nambeesan S."/>
            <person name="Nguyen T."/>
            <person name="Pegot-Espagnet P."/>
            <person name="Pouilly N."/>
            <person name="Raftis F."/>
            <person name="Sallet E."/>
            <person name="Schiex T."/>
            <person name="Thomas J."/>
            <person name="Vandecasteele C."/>
            <person name="Vares D."/>
            <person name="Vear F."/>
            <person name="Vautrin S."/>
            <person name="Crespi M."/>
            <person name="Mangin B."/>
            <person name="Burke J.M."/>
            <person name="Salse J."/>
            <person name="Munos S."/>
            <person name="Vincourt P."/>
            <person name="Rieseberg L.H."/>
            <person name="Langlade N.B."/>
        </authorList>
    </citation>
    <scope>NUCLEOTIDE SEQUENCE [LARGE SCALE GENOMIC DNA]</scope>
    <source>
        <strain evidence="3">cv. SF193</strain>
        <tissue evidence="1">Leaves</tissue>
    </source>
</reference>
<evidence type="ECO:0000313" key="3">
    <source>
        <dbReference type="Proteomes" id="UP000215914"/>
    </source>
</evidence>
<evidence type="ECO:0000313" key="1">
    <source>
        <dbReference type="EMBL" id="KAF5792420.1"/>
    </source>
</evidence>
<gene>
    <name evidence="2" type="ORF">HannXRQ_Chr09g0268671</name>
    <name evidence="1" type="ORF">HanXRQr2_Chr09g0405801</name>
</gene>